<evidence type="ECO:0000313" key="9">
    <source>
        <dbReference type="EMBL" id="TPX34891.1"/>
    </source>
</evidence>
<feature type="region of interest" description="Disordered" evidence="7">
    <location>
        <begin position="639"/>
        <end position="661"/>
    </location>
</feature>
<dbReference type="AlphaFoldDB" id="A0A507C5V8"/>
<dbReference type="PROSITE" id="PS50955">
    <property type="entry name" value="LEM_LIKE"/>
    <property type="match status" value="1"/>
</dbReference>
<dbReference type="InterPro" id="IPR044780">
    <property type="entry name" value="Heh2/Src1"/>
</dbReference>
<keyword evidence="5" id="KW-0472">Membrane</keyword>
<dbReference type="GO" id="GO:0005783">
    <property type="term" value="C:endoplasmic reticulum"/>
    <property type="evidence" value="ECO:0007669"/>
    <property type="project" value="TreeGrafter"/>
</dbReference>
<evidence type="ECO:0000256" key="5">
    <source>
        <dbReference type="ARBA" id="ARBA00023136"/>
    </source>
</evidence>
<evidence type="ECO:0000256" key="4">
    <source>
        <dbReference type="ARBA" id="ARBA00022989"/>
    </source>
</evidence>
<feature type="compositionally biased region" description="Gly residues" evidence="7">
    <location>
        <begin position="208"/>
        <end position="217"/>
    </location>
</feature>
<comment type="caution">
    <text evidence="9">The sequence shown here is derived from an EMBL/GenBank/DDBJ whole genome shotgun (WGS) entry which is preliminary data.</text>
</comment>
<dbReference type="GO" id="GO:0003677">
    <property type="term" value="F:DNA binding"/>
    <property type="evidence" value="ECO:0007669"/>
    <property type="project" value="InterPro"/>
</dbReference>
<evidence type="ECO:0000256" key="6">
    <source>
        <dbReference type="ARBA" id="ARBA00023242"/>
    </source>
</evidence>
<organism evidence="9 10">
    <name type="scientific">Synchytrium microbalum</name>
    <dbReference type="NCBI Taxonomy" id="1806994"/>
    <lineage>
        <taxon>Eukaryota</taxon>
        <taxon>Fungi</taxon>
        <taxon>Fungi incertae sedis</taxon>
        <taxon>Chytridiomycota</taxon>
        <taxon>Chytridiomycota incertae sedis</taxon>
        <taxon>Chytridiomycetes</taxon>
        <taxon>Synchytriales</taxon>
        <taxon>Synchytriaceae</taxon>
        <taxon>Synchytrium</taxon>
    </lineage>
</organism>
<dbReference type="InterPro" id="IPR013146">
    <property type="entry name" value="LEM-like_dom"/>
</dbReference>
<feature type="region of interest" description="Disordered" evidence="7">
    <location>
        <begin position="67"/>
        <end position="258"/>
    </location>
</feature>
<dbReference type="GO" id="GO:0003682">
    <property type="term" value="F:chromatin binding"/>
    <property type="evidence" value="ECO:0007669"/>
    <property type="project" value="InterPro"/>
</dbReference>
<dbReference type="GO" id="GO:0071763">
    <property type="term" value="P:nuclear membrane organization"/>
    <property type="evidence" value="ECO:0007669"/>
    <property type="project" value="TreeGrafter"/>
</dbReference>
<dbReference type="STRING" id="1806994.A0A507C5V8"/>
<dbReference type="SUPFAM" id="SSF63451">
    <property type="entry name" value="LEM domain"/>
    <property type="match status" value="1"/>
</dbReference>
<dbReference type="EMBL" id="QEAO01000011">
    <property type="protein sequence ID" value="TPX34891.1"/>
    <property type="molecule type" value="Genomic_DNA"/>
</dbReference>
<keyword evidence="2" id="KW-0597">Phosphoprotein</keyword>
<evidence type="ECO:0000256" key="3">
    <source>
        <dbReference type="ARBA" id="ARBA00022692"/>
    </source>
</evidence>
<feature type="compositionally biased region" description="Polar residues" evidence="7">
    <location>
        <begin position="640"/>
        <end position="650"/>
    </location>
</feature>
<evidence type="ECO:0000259" key="8">
    <source>
        <dbReference type="PROSITE" id="PS50955"/>
    </source>
</evidence>
<proteinExistence type="predicted"/>
<dbReference type="Pfam" id="PF09402">
    <property type="entry name" value="MSC"/>
    <property type="match status" value="1"/>
</dbReference>
<evidence type="ECO:0000256" key="7">
    <source>
        <dbReference type="SAM" id="MobiDB-lite"/>
    </source>
</evidence>
<feature type="compositionally biased region" description="Polar residues" evidence="7">
    <location>
        <begin position="764"/>
        <end position="785"/>
    </location>
</feature>
<keyword evidence="3" id="KW-0812">Transmembrane</keyword>
<dbReference type="OrthoDB" id="2503928at2759"/>
<feature type="domain" description="LEM-like" evidence="8">
    <location>
        <begin position="13"/>
        <end position="56"/>
    </location>
</feature>
<dbReference type="InterPro" id="IPR011015">
    <property type="entry name" value="LEM/LEM-like_dom_sf"/>
</dbReference>
<dbReference type="SMART" id="SM01261">
    <property type="entry name" value="Thymopoietin"/>
    <property type="match status" value="1"/>
</dbReference>
<dbReference type="InterPro" id="IPR018996">
    <property type="entry name" value="Man1/Src1-like_C"/>
</dbReference>
<evidence type="ECO:0000313" key="10">
    <source>
        <dbReference type="Proteomes" id="UP000319731"/>
    </source>
</evidence>
<evidence type="ECO:0000256" key="2">
    <source>
        <dbReference type="ARBA" id="ARBA00022553"/>
    </source>
</evidence>
<dbReference type="GO" id="GO:0034399">
    <property type="term" value="C:nuclear periphery"/>
    <property type="evidence" value="ECO:0007669"/>
    <property type="project" value="TreeGrafter"/>
</dbReference>
<feature type="compositionally biased region" description="Basic and acidic residues" evidence="7">
    <location>
        <begin position="651"/>
        <end position="661"/>
    </location>
</feature>
<dbReference type="PANTHER" id="PTHR47808">
    <property type="entry name" value="INNER NUCLEAR MEMBRANE PROTEIN HEH2-RELATED"/>
    <property type="match status" value="1"/>
</dbReference>
<dbReference type="PANTHER" id="PTHR47808:SF2">
    <property type="entry name" value="LEM DOMAIN-CONTAINING PROTEIN 2"/>
    <property type="match status" value="1"/>
</dbReference>
<dbReference type="CDD" id="cd12935">
    <property type="entry name" value="LEM_like"/>
    <property type="match status" value="1"/>
</dbReference>
<gene>
    <name evidence="9" type="ORF">SmJEL517_g02543</name>
</gene>
<dbReference type="Pfam" id="PF08198">
    <property type="entry name" value="Thymopoietin"/>
    <property type="match status" value="1"/>
</dbReference>
<sequence length="785" mass="85851">MLAADVPNYLLPEYDPSKATTPELMRILITHDVPLPPKKEKKEVYVGLFQQHIVSRRGQLIAEYTRPVHATTPPGPGQASISTPITERKRKTGNSRASSSKAPINVDDDDEEVNFSDDNPFQSGGEESPEKAADRKMKLKRRKSVAPPGTAGGIIFSDDEATTPASAVKRNTLRNKTGASPQPFMFKTRTPDVNFSKTGLDGPFGAEEGSGGNGAGAPSGSSRKTTKRQPAKPRQRAAQRAWTDDDGSSSPPKTTGNIIELEDWKSVLPSPTTRIATPKPAATPTAQRTALKKAVPRKERKEDKPNEVTAANMIFRVVVSVFIILLLHWLYMVKDTIGYCEPSNSYNSNNLEAMHGGRWNPLVHVLPSHLCLSCPTGATCVGDTVLSCQNPEHILEPLSPIPTTIFPLNYMTCVENKYKLATEARQAQQVDRLVSHLDQVVRSWIGRAQCGELSADEASMIPAWAKDNGRVWGMPPAEAKRQLQLAIGQKWSSQRFEEHWDLLLRRITPGSSTHLPAAAVRTAFDKTGRHLLLVSSLEPIISFSCRIKSSVWQTIRTYSTHLAVTSLACILAAVWYDKSVTTTRESKMIGSLVDDVLNSLAQANEQHQDEPDRYPLPGITVDQLRDHLLPVPVHRRRLWTRTSGSTGEQQTSKDVEGRTKWHLDDDASRERIWKQVSDVVTRNAMVRETSMEVKGEMHTIWQWIANDVLSPRRSSSMGNLTSMGSRASGFGGGFGAGGSGGGASGSSVGQYGSPVVPALAKRLSTAQQGQEAGQITSGPENYPSL</sequence>
<feature type="compositionally biased region" description="Polar residues" evidence="7">
    <location>
        <begin position="248"/>
        <end position="257"/>
    </location>
</feature>
<dbReference type="Gene3D" id="1.10.720.40">
    <property type="match status" value="1"/>
</dbReference>
<dbReference type="Proteomes" id="UP000319731">
    <property type="component" value="Unassembled WGS sequence"/>
</dbReference>
<feature type="region of interest" description="Disordered" evidence="7">
    <location>
        <begin position="762"/>
        <end position="785"/>
    </location>
</feature>
<comment type="subcellular location">
    <subcellularLocation>
        <location evidence="1">Nucleus inner membrane</location>
    </subcellularLocation>
</comment>
<dbReference type="Gene3D" id="1.10.10.1180">
    <property type="entry name" value="MAN1, winged-helix domain"/>
    <property type="match status" value="1"/>
</dbReference>
<feature type="compositionally biased region" description="Basic residues" evidence="7">
    <location>
        <begin position="224"/>
        <end position="237"/>
    </location>
</feature>
<keyword evidence="6" id="KW-0539">Nucleus</keyword>
<keyword evidence="10" id="KW-1185">Reference proteome</keyword>
<name>A0A507C5V8_9FUNG</name>
<dbReference type="InterPro" id="IPR041885">
    <property type="entry name" value="MAN1_winged_helix_dom"/>
</dbReference>
<dbReference type="GO" id="GO:0005637">
    <property type="term" value="C:nuclear inner membrane"/>
    <property type="evidence" value="ECO:0007669"/>
    <property type="project" value="UniProtKB-SubCell"/>
</dbReference>
<accession>A0A507C5V8</accession>
<protein>
    <recommendedName>
        <fullName evidence="8">LEM-like domain-containing protein</fullName>
    </recommendedName>
</protein>
<dbReference type="RefSeq" id="XP_031025529.1">
    <property type="nucleotide sequence ID" value="XM_031168471.1"/>
</dbReference>
<feature type="compositionally biased region" description="Acidic residues" evidence="7">
    <location>
        <begin position="106"/>
        <end position="115"/>
    </location>
</feature>
<dbReference type="GeneID" id="42003768"/>
<keyword evidence="4" id="KW-1133">Transmembrane helix</keyword>
<reference evidence="9 10" key="1">
    <citation type="journal article" date="2019" name="Sci. Rep.">
        <title>Comparative genomics of chytrid fungi reveal insights into the obligate biotrophic and pathogenic lifestyle of Synchytrium endobioticum.</title>
        <authorList>
            <person name="van de Vossenberg B.T.L.H."/>
            <person name="Warris S."/>
            <person name="Nguyen H.D.T."/>
            <person name="van Gent-Pelzer M.P.E."/>
            <person name="Joly D.L."/>
            <person name="van de Geest H.C."/>
            <person name="Bonants P.J.M."/>
            <person name="Smith D.S."/>
            <person name="Levesque C.A."/>
            <person name="van der Lee T.A.J."/>
        </authorList>
    </citation>
    <scope>NUCLEOTIDE SEQUENCE [LARGE SCALE GENOMIC DNA]</scope>
    <source>
        <strain evidence="9 10">JEL517</strain>
    </source>
</reference>
<evidence type="ECO:0000256" key="1">
    <source>
        <dbReference type="ARBA" id="ARBA00004540"/>
    </source>
</evidence>